<reference evidence="5" key="1">
    <citation type="submission" date="2023-03" db="EMBL/GenBank/DDBJ databases">
        <title>Selenobaculum gbiensis gen. nov. sp. nov., a new bacterium isolated from the gut microbiota of IBD patient.</title>
        <authorList>
            <person name="Yeo S."/>
            <person name="Park H."/>
            <person name="Huh C.S."/>
        </authorList>
    </citation>
    <scope>NUCLEOTIDE SEQUENCE</scope>
    <source>
        <strain evidence="5">ICN-92133</strain>
    </source>
</reference>
<dbReference type="EMBL" id="CP120678">
    <property type="protein sequence ID" value="WIW69870.1"/>
    <property type="molecule type" value="Genomic_DNA"/>
</dbReference>
<dbReference type="RefSeq" id="WP_147669814.1">
    <property type="nucleotide sequence ID" value="NZ_CP120678.1"/>
</dbReference>
<dbReference type="GO" id="GO:0005524">
    <property type="term" value="F:ATP binding"/>
    <property type="evidence" value="ECO:0007669"/>
    <property type="project" value="UniProtKB-KW"/>
</dbReference>
<dbReference type="PROSITE" id="PS51459">
    <property type="entry name" value="FIDO"/>
    <property type="match status" value="1"/>
</dbReference>
<dbReference type="Proteomes" id="UP001243623">
    <property type="component" value="Chromosome"/>
</dbReference>
<dbReference type="AlphaFoldDB" id="A0A9Y2AI65"/>
<dbReference type="InterPro" id="IPR003812">
    <property type="entry name" value="Fido"/>
</dbReference>
<dbReference type="KEGG" id="sgbi:P3F81_08050"/>
<dbReference type="InterPro" id="IPR040198">
    <property type="entry name" value="Fido_containing"/>
</dbReference>
<keyword evidence="6" id="KW-1185">Reference proteome</keyword>
<keyword evidence="2" id="KW-0067">ATP-binding</keyword>
<evidence type="ECO:0000256" key="1">
    <source>
        <dbReference type="PIRSR" id="PIRSR640198-1"/>
    </source>
</evidence>
<evidence type="ECO:0000259" key="4">
    <source>
        <dbReference type="PROSITE" id="PS51459"/>
    </source>
</evidence>
<evidence type="ECO:0000313" key="5">
    <source>
        <dbReference type="EMBL" id="WIW69870.1"/>
    </source>
</evidence>
<dbReference type="Gene3D" id="1.10.3290.10">
    <property type="entry name" value="Fido-like domain"/>
    <property type="match status" value="1"/>
</dbReference>
<feature type="domain" description="Fido" evidence="4">
    <location>
        <begin position="99"/>
        <end position="241"/>
    </location>
</feature>
<dbReference type="InterPro" id="IPR036597">
    <property type="entry name" value="Fido-like_dom_sf"/>
</dbReference>
<name>A0A9Y2AI65_9FIRM</name>
<protein>
    <submittedName>
        <fullName evidence="5">Fic family protein</fullName>
    </submittedName>
</protein>
<dbReference type="PANTHER" id="PTHR13504:SF38">
    <property type="entry name" value="FIDO DOMAIN-CONTAINING PROTEIN"/>
    <property type="match status" value="1"/>
</dbReference>
<evidence type="ECO:0000313" key="6">
    <source>
        <dbReference type="Proteomes" id="UP001243623"/>
    </source>
</evidence>
<dbReference type="PANTHER" id="PTHR13504">
    <property type="entry name" value="FIDO DOMAIN-CONTAINING PROTEIN DDB_G0283145"/>
    <property type="match status" value="1"/>
</dbReference>
<feature type="binding site" evidence="2">
    <location>
        <begin position="219"/>
        <end position="220"/>
    </location>
    <ligand>
        <name>ATP</name>
        <dbReference type="ChEBI" id="CHEBI:30616"/>
    </ligand>
</feature>
<sequence length="255" mass="29336">MGYKPPFSITDDMIQMLSEISEFIGHINVSNHLSTNPKLRRANRIKTIQASLAIENNSLSLDQVTAILNGKRILGAPQEIREVKNAYEAYEILLDFEPLSIEDMLKAHKILMLDLVKENGRFRSGGVGIFNGDKVVHVAPPANRVLELMQELIEWYKESKVHPLIKSCVFHYEFEFIHPFADGNGRMGRMWHTLLLSQWKEVFAWIPIETLVKERQAEYYEALGKADRDADSTVFIEFMLIIIRDVLSEMTTQEN</sequence>
<keyword evidence="2" id="KW-0547">Nucleotide-binding</keyword>
<accession>A0A9Y2AI65</accession>
<proteinExistence type="predicted"/>
<organism evidence="5 6">
    <name type="scientific">Selenobaculum gibii</name>
    <dbReference type="NCBI Taxonomy" id="3054208"/>
    <lineage>
        <taxon>Bacteria</taxon>
        <taxon>Bacillati</taxon>
        <taxon>Bacillota</taxon>
        <taxon>Negativicutes</taxon>
        <taxon>Selenomonadales</taxon>
        <taxon>Selenomonadaceae</taxon>
        <taxon>Selenobaculum</taxon>
    </lineage>
</organism>
<gene>
    <name evidence="5" type="ORF">P3F81_08050</name>
</gene>
<evidence type="ECO:0000256" key="2">
    <source>
        <dbReference type="PIRSR" id="PIRSR640198-2"/>
    </source>
</evidence>
<feature type="binding site" evidence="2">
    <location>
        <begin position="182"/>
        <end position="189"/>
    </location>
    <ligand>
        <name>ATP</name>
        <dbReference type="ChEBI" id="CHEBI:30616"/>
    </ligand>
</feature>
<feature type="site" description="Important for autoinhibition of adenylyltransferase activity" evidence="3">
    <location>
        <position position="55"/>
    </location>
</feature>
<feature type="active site" evidence="1">
    <location>
        <position position="178"/>
    </location>
</feature>
<dbReference type="Pfam" id="PF02661">
    <property type="entry name" value="Fic"/>
    <property type="match status" value="1"/>
</dbReference>
<dbReference type="SUPFAM" id="SSF140931">
    <property type="entry name" value="Fic-like"/>
    <property type="match status" value="1"/>
</dbReference>
<evidence type="ECO:0000256" key="3">
    <source>
        <dbReference type="PIRSR" id="PIRSR640198-3"/>
    </source>
</evidence>